<dbReference type="InterPro" id="IPR001036">
    <property type="entry name" value="Acrflvin-R"/>
</dbReference>
<dbReference type="GO" id="GO:0005886">
    <property type="term" value="C:plasma membrane"/>
    <property type="evidence" value="ECO:0007669"/>
    <property type="project" value="UniProtKB-SubCell"/>
</dbReference>
<dbReference type="PRINTS" id="PR00702">
    <property type="entry name" value="ACRIFLAVINRP"/>
</dbReference>
<comment type="subcellular location">
    <subcellularLocation>
        <location evidence="1">Cell membrane</location>
        <topology evidence="1">Multi-pass membrane protein</topology>
    </subcellularLocation>
</comment>
<dbReference type="Proteomes" id="UP000646579">
    <property type="component" value="Unassembled WGS sequence"/>
</dbReference>
<evidence type="ECO:0000256" key="1">
    <source>
        <dbReference type="ARBA" id="ARBA00004651"/>
    </source>
</evidence>
<gene>
    <name evidence="9" type="ORF">GCM10007989_01810</name>
</gene>
<evidence type="ECO:0000256" key="4">
    <source>
        <dbReference type="ARBA" id="ARBA00022989"/>
    </source>
</evidence>
<feature type="transmembrane region" description="Helical" evidence="7">
    <location>
        <begin position="231"/>
        <end position="249"/>
    </location>
</feature>
<feature type="domain" description="SSD" evidence="8">
    <location>
        <begin position="263"/>
        <end position="381"/>
    </location>
</feature>
<reference evidence="9" key="1">
    <citation type="journal article" date="2014" name="Int. J. Syst. Evol. Microbiol.">
        <title>Complete genome sequence of Corynebacterium casei LMG S-19264T (=DSM 44701T), isolated from a smear-ripened cheese.</title>
        <authorList>
            <consortium name="US DOE Joint Genome Institute (JGI-PGF)"/>
            <person name="Walter F."/>
            <person name="Albersmeier A."/>
            <person name="Kalinowski J."/>
            <person name="Ruckert C."/>
        </authorList>
    </citation>
    <scope>NUCLEOTIDE SEQUENCE</scope>
    <source>
        <strain evidence="9">KCTC 32437</strain>
    </source>
</reference>
<comment type="caution">
    <text evidence="9">The sequence shown here is derived from an EMBL/GenBank/DDBJ whole genome shotgun (WGS) entry which is preliminary data.</text>
</comment>
<organism evidence="9 10">
    <name type="scientific">Devosia pacifica</name>
    <dbReference type="NCBI Taxonomy" id="1335967"/>
    <lineage>
        <taxon>Bacteria</taxon>
        <taxon>Pseudomonadati</taxon>
        <taxon>Pseudomonadota</taxon>
        <taxon>Alphaproteobacteria</taxon>
        <taxon>Hyphomicrobiales</taxon>
        <taxon>Devosiaceae</taxon>
        <taxon>Devosia</taxon>
    </lineage>
</organism>
<feature type="transmembrane region" description="Helical" evidence="7">
    <location>
        <begin position="255"/>
        <end position="277"/>
    </location>
</feature>
<dbReference type="Gene3D" id="1.20.1640.10">
    <property type="entry name" value="Multidrug efflux transporter AcrB transmembrane domain"/>
    <property type="match status" value="2"/>
</dbReference>
<evidence type="ECO:0000313" key="10">
    <source>
        <dbReference type="Proteomes" id="UP000646579"/>
    </source>
</evidence>
<protein>
    <recommendedName>
        <fullName evidence="8">SSD domain-containing protein</fullName>
    </recommendedName>
</protein>
<feature type="transmembrane region" description="Helical" evidence="7">
    <location>
        <begin position="726"/>
        <end position="748"/>
    </location>
</feature>
<feature type="transmembrane region" description="Helical" evidence="7">
    <location>
        <begin position="415"/>
        <end position="433"/>
    </location>
</feature>
<dbReference type="SUPFAM" id="SSF82866">
    <property type="entry name" value="Multidrug efflux transporter AcrB transmembrane domain"/>
    <property type="match status" value="2"/>
</dbReference>
<feature type="transmembrane region" description="Helical" evidence="7">
    <location>
        <begin position="598"/>
        <end position="618"/>
    </location>
</feature>
<dbReference type="EMBL" id="BMZE01000001">
    <property type="protein sequence ID" value="GHA11139.1"/>
    <property type="molecule type" value="Genomic_DNA"/>
</dbReference>
<evidence type="ECO:0000256" key="2">
    <source>
        <dbReference type="ARBA" id="ARBA00022475"/>
    </source>
</evidence>
<evidence type="ECO:0000256" key="5">
    <source>
        <dbReference type="ARBA" id="ARBA00023136"/>
    </source>
</evidence>
<keyword evidence="10" id="KW-1185">Reference proteome</keyword>
<dbReference type="PROSITE" id="PS50156">
    <property type="entry name" value="SSD"/>
    <property type="match status" value="1"/>
</dbReference>
<feature type="region of interest" description="Disordered" evidence="6">
    <location>
        <begin position="764"/>
        <end position="783"/>
    </location>
</feature>
<keyword evidence="4 7" id="KW-1133">Transmembrane helix</keyword>
<feature type="transmembrane region" description="Helical" evidence="7">
    <location>
        <begin position="282"/>
        <end position="307"/>
    </location>
</feature>
<name>A0A918VMU6_9HYPH</name>
<keyword evidence="5 7" id="KW-0472">Membrane</keyword>
<evidence type="ECO:0000256" key="3">
    <source>
        <dbReference type="ARBA" id="ARBA00022692"/>
    </source>
</evidence>
<dbReference type="PANTHER" id="PTHR33406">
    <property type="entry name" value="MEMBRANE PROTEIN MJ1562-RELATED"/>
    <property type="match status" value="1"/>
</dbReference>
<dbReference type="InterPro" id="IPR004869">
    <property type="entry name" value="MMPL_dom"/>
</dbReference>
<evidence type="ECO:0000259" key="8">
    <source>
        <dbReference type="PROSITE" id="PS50156"/>
    </source>
</evidence>
<keyword evidence="2" id="KW-1003">Cell membrane</keyword>
<accession>A0A918VMU6</accession>
<dbReference type="PANTHER" id="PTHR33406:SF12">
    <property type="entry name" value="BLR2997 PROTEIN"/>
    <property type="match status" value="1"/>
</dbReference>
<feature type="transmembrane region" description="Helical" evidence="7">
    <location>
        <begin position="327"/>
        <end position="349"/>
    </location>
</feature>
<dbReference type="AlphaFoldDB" id="A0A918VMU6"/>
<sequence length="783" mass="84057">MGRRVSDFLGRHRSIGFGLETIGLATVARPRLMAFLVVAFTALTAFFIPKANVDGDLLRVFADSGEYYDSYAALSETFGTFENDIYVLVNSPRLTDPQVLEDIRFLALELELSPYATGTLSPFSLRSPDGQGGSVPAVPEGMTSSEDVAAALQDLQQNDPMMRNLITPDLSGVVMIVFPNREMTAADGTRAMIASLRETVAPYQSDDIQVELTGPPIWTSEMLNAAVDDQIKFTVYGFSLGALIALLALRSLWGALIVAASPFIAVIWTMGAILILFGSFSFLTIIVTTVCLVVAFSESMFFVYNWLSYWRDGHDPDAAVVETIKLVGPASALTMLTTAIAFGSLAFAPGRGIEEFAYAGVVGSVLTFVVIMTFLPLLLKGAIRLGLKMPKPPSVALTGGLPFAWRLASGFAKPLAAVAVVATLLLLIPYFLIEPRFSFEDYVADDSSALTAAEEIDSGVGGVAPFYVRVPLQDMDPNVSDRDYETIRTVHEIVEQHLGENKVISAAALTHYTEAGFTREEVFNAVGPFMRQRFVTDSGSEALVTGFMPTIVKSDVLRSVVEATERDLTAAGIDDAQVGGFRILTTFATDSIVRTLQLCLTLSVLVNIGLIGFAFRSYRVALASAVPNLFPILGTEAFLWATGSGLQLTTVLALTIAFGIAVNDTIHFLSHYLHDRRAEGKPHEEAVKHTILRIGGAIVATTIILCAGTAIVATSDLPQVAMFGQLFVLSIALALLGDLFMLPAILLAGRRFFAHVGETKPASEAGKERVTISGDTSAPGAKL</sequence>
<reference evidence="9" key="2">
    <citation type="submission" date="2020-09" db="EMBL/GenBank/DDBJ databases">
        <authorList>
            <person name="Sun Q."/>
            <person name="Kim S."/>
        </authorList>
    </citation>
    <scope>NUCLEOTIDE SEQUENCE</scope>
    <source>
        <strain evidence="9">KCTC 32437</strain>
    </source>
</reference>
<feature type="transmembrane region" description="Helical" evidence="7">
    <location>
        <begin position="32"/>
        <end position="49"/>
    </location>
</feature>
<feature type="transmembrane region" description="Helical" evidence="7">
    <location>
        <begin position="691"/>
        <end position="714"/>
    </location>
</feature>
<feature type="transmembrane region" description="Helical" evidence="7">
    <location>
        <begin position="638"/>
        <end position="662"/>
    </location>
</feature>
<evidence type="ECO:0000313" key="9">
    <source>
        <dbReference type="EMBL" id="GHA11139.1"/>
    </source>
</evidence>
<evidence type="ECO:0000256" key="7">
    <source>
        <dbReference type="SAM" id="Phobius"/>
    </source>
</evidence>
<evidence type="ECO:0000256" key="6">
    <source>
        <dbReference type="SAM" id="MobiDB-lite"/>
    </source>
</evidence>
<dbReference type="GO" id="GO:0022857">
    <property type="term" value="F:transmembrane transporter activity"/>
    <property type="evidence" value="ECO:0007669"/>
    <property type="project" value="InterPro"/>
</dbReference>
<keyword evidence="3 7" id="KW-0812">Transmembrane</keyword>
<proteinExistence type="predicted"/>
<dbReference type="InterPro" id="IPR050545">
    <property type="entry name" value="Mycobact_MmpL"/>
</dbReference>
<dbReference type="InterPro" id="IPR000731">
    <property type="entry name" value="SSD"/>
</dbReference>
<dbReference type="Pfam" id="PF03176">
    <property type="entry name" value="MMPL"/>
    <property type="match status" value="2"/>
</dbReference>
<feature type="transmembrane region" description="Helical" evidence="7">
    <location>
        <begin position="356"/>
        <end position="379"/>
    </location>
</feature>